<keyword evidence="9" id="KW-0131">Cell cycle</keyword>
<keyword evidence="4" id="KW-0158">Chromosome</keyword>
<feature type="coiled-coil region" evidence="11">
    <location>
        <begin position="165"/>
        <end position="216"/>
    </location>
</feature>
<evidence type="ECO:0000256" key="1">
    <source>
        <dbReference type="ARBA" id="ARBA00004629"/>
    </source>
</evidence>
<sequence length="250" mass="27807">QFGQFLGRKIKVSNQSVTQNLSAIIQLVSLGIIMETIPPKQTEADEAEGSAELSKTVQIPLSTENDLYEYETQHFGFTPTSLVNGMFNCVCDLYREALKAFAKACFEKNPTLMSEDELATARRAVGEKIDTDICTVFDALEHYLLSQVFSVPDSVVLPEDRCQLLRSSNEELSALEQKKGQLKRKIIALKFANAKLDRHRTQMASLQESLDEAINRLSSGSAKIGQLNAEGIGDWVSFYSELLMKATESQ</sequence>
<dbReference type="STRING" id="188477.A0A3S1B053"/>
<accession>A0A3S1B053</accession>
<name>A0A3S1B053_ELYCH</name>
<dbReference type="Proteomes" id="UP000271974">
    <property type="component" value="Unassembled WGS sequence"/>
</dbReference>
<dbReference type="GO" id="GO:0000070">
    <property type="term" value="P:mitotic sister chromatid segregation"/>
    <property type="evidence" value="ECO:0007669"/>
    <property type="project" value="TreeGrafter"/>
</dbReference>
<evidence type="ECO:0000313" key="13">
    <source>
        <dbReference type="Proteomes" id="UP000271974"/>
    </source>
</evidence>
<evidence type="ECO:0000256" key="5">
    <source>
        <dbReference type="ARBA" id="ARBA00022618"/>
    </source>
</evidence>
<protein>
    <recommendedName>
        <fullName evidence="3">Protein MIS12 homolog</fullName>
    </recommendedName>
</protein>
<keyword evidence="6" id="KW-0498">Mitosis</keyword>
<evidence type="ECO:0000256" key="11">
    <source>
        <dbReference type="SAM" id="Coils"/>
    </source>
</evidence>
<evidence type="ECO:0000256" key="3">
    <source>
        <dbReference type="ARBA" id="ARBA00013793"/>
    </source>
</evidence>
<keyword evidence="8 11" id="KW-0175">Coiled coil</keyword>
<evidence type="ECO:0000313" key="12">
    <source>
        <dbReference type="EMBL" id="RUS71604.1"/>
    </source>
</evidence>
<dbReference type="GO" id="GO:0051301">
    <property type="term" value="P:cell division"/>
    <property type="evidence" value="ECO:0007669"/>
    <property type="project" value="UniProtKB-KW"/>
</dbReference>
<comment type="similarity">
    <text evidence="2">Belongs to the mis12 family.</text>
</comment>
<evidence type="ECO:0000256" key="7">
    <source>
        <dbReference type="ARBA" id="ARBA00022838"/>
    </source>
</evidence>
<dbReference type="GO" id="GO:0051382">
    <property type="term" value="P:kinetochore assembly"/>
    <property type="evidence" value="ECO:0007669"/>
    <property type="project" value="TreeGrafter"/>
</dbReference>
<feature type="non-terminal residue" evidence="12">
    <location>
        <position position="1"/>
    </location>
</feature>
<evidence type="ECO:0000256" key="4">
    <source>
        <dbReference type="ARBA" id="ARBA00022454"/>
    </source>
</evidence>
<comment type="subcellular location">
    <subcellularLocation>
        <location evidence="1">Chromosome</location>
        <location evidence="1">Centromere</location>
        <location evidence="1">Kinetochore</location>
    </subcellularLocation>
</comment>
<dbReference type="GO" id="GO:0005634">
    <property type="term" value="C:nucleus"/>
    <property type="evidence" value="ECO:0007669"/>
    <property type="project" value="InterPro"/>
</dbReference>
<evidence type="ECO:0000256" key="2">
    <source>
        <dbReference type="ARBA" id="ARBA00008643"/>
    </source>
</evidence>
<keyword evidence="5" id="KW-0132">Cell division</keyword>
<proteinExistence type="inferred from homology"/>
<keyword evidence="13" id="KW-1185">Reference proteome</keyword>
<organism evidence="12 13">
    <name type="scientific">Elysia chlorotica</name>
    <name type="common">Eastern emerald elysia</name>
    <name type="synonym">Sea slug</name>
    <dbReference type="NCBI Taxonomy" id="188477"/>
    <lineage>
        <taxon>Eukaryota</taxon>
        <taxon>Metazoa</taxon>
        <taxon>Spiralia</taxon>
        <taxon>Lophotrochozoa</taxon>
        <taxon>Mollusca</taxon>
        <taxon>Gastropoda</taxon>
        <taxon>Heterobranchia</taxon>
        <taxon>Euthyneura</taxon>
        <taxon>Panpulmonata</taxon>
        <taxon>Sacoglossa</taxon>
        <taxon>Placobranchoidea</taxon>
        <taxon>Plakobranchidae</taxon>
        <taxon>Elysia</taxon>
    </lineage>
</organism>
<dbReference type="OrthoDB" id="1884855at2759"/>
<dbReference type="PANTHER" id="PTHR14527">
    <property type="entry name" value="PROTEIN MIS12 HOMOLOG"/>
    <property type="match status" value="1"/>
</dbReference>
<evidence type="ECO:0000256" key="9">
    <source>
        <dbReference type="ARBA" id="ARBA00023306"/>
    </source>
</evidence>
<evidence type="ECO:0000256" key="8">
    <source>
        <dbReference type="ARBA" id="ARBA00023054"/>
    </source>
</evidence>
<dbReference type="EMBL" id="RQTK01001188">
    <property type="protein sequence ID" value="RUS71604.1"/>
    <property type="molecule type" value="Genomic_DNA"/>
</dbReference>
<gene>
    <name evidence="12" type="ORF">EGW08_020631</name>
</gene>
<evidence type="ECO:0000256" key="6">
    <source>
        <dbReference type="ARBA" id="ARBA00022776"/>
    </source>
</evidence>
<keyword evidence="10" id="KW-0137">Centromere</keyword>
<comment type="caution">
    <text evidence="12">The sequence shown here is derived from an EMBL/GenBank/DDBJ whole genome shotgun (WGS) entry which is preliminary data.</text>
</comment>
<dbReference type="Pfam" id="PF05859">
    <property type="entry name" value="Mis12"/>
    <property type="match status" value="1"/>
</dbReference>
<keyword evidence="7" id="KW-0995">Kinetochore</keyword>
<dbReference type="PANTHER" id="PTHR14527:SF2">
    <property type="entry name" value="PROTEIN MIS12 HOMOLOG"/>
    <property type="match status" value="1"/>
</dbReference>
<dbReference type="GO" id="GO:0000444">
    <property type="term" value="C:MIS12/MIND type complex"/>
    <property type="evidence" value="ECO:0007669"/>
    <property type="project" value="TreeGrafter"/>
</dbReference>
<evidence type="ECO:0000256" key="10">
    <source>
        <dbReference type="ARBA" id="ARBA00023328"/>
    </source>
</evidence>
<dbReference type="InterPro" id="IPR008685">
    <property type="entry name" value="Centromere_Mis12"/>
</dbReference>
<dbReference type="AlphaFoldDB" id="A0A3S1B053"/>
<reference evidence="12 13" key="1">
    <citation type="submission" date="2019-01" db="EMBL/GenBank/DDBJ databases">
        <title>A draft genome assembly of the solar-powered sea slug Elysia chlorotica.</title>
        <authorList>
            <person name="Cai H."/>
            <person name="Li Q."/>
            <person name="Fang X."/>
            <person name="Li J."/>
            <person name="Curtis N.E."/>
            <person name="Altenburger A."/>
            <person name="Shibata T."/>
            <person name="Feng M."/>
            <person name="Maeda T."/>
            <person name="Schwartz J.A."/>
            <person name="Shigenobu S."/>
            <person name="Lundholm N."/>
            <person name="Nishiyama T."/>
            <person name="Yang H."/>
            <person name="Hasebe M."/>
            <person name="Li S."/>
            <person name="Pierce S.K."/>
            <person name="Wang J."/>
        </authorList>
    </citation>
    <scope>NUCLEOTIDE SEQUENCE [LARGE SCALE GENOMIC DNA]</scope>
    <source>
        <strain evidence="12">EC2010</strain>
        <tissue evidence="12">Whole organism of an adult</tissue>
    </source>
</reference>